<accession>B6BKZ9</accession>
<protein>
    <submittedName>
        <fullName evidence="1">Uncharacterized protein</fullName>
    </submittedName>
</protein>
<proteinExistence type="predicted"/>
<accession>H1FSZ5</accession>
<name>B6BKZ9_SULGG</name>
<evidence type="ECO:0000313" key="2">
    <source>
        <dbReference type="Proteomes" id="UP000006431"/>
    </source>
</evidence>
<gene>
    <name evidence="1" type="ORF">SMGD1_0204</name>
</gene>
<comment type="caution">
    <text evidence="1">The sequence shown here is derived from an EMBL/GenBank/DDBJ whole genome shotgun (WGS) entry which is preliminary data.</text>
</comment>
<dbReference type="EMBL" id="AFRZ01000001">
    <property type="protein sequence ID" value="EHP28731.1"/>
    <property type="molecule type" value="Genomic_DNA"/>
</dbReference>
<organism evidence="1 2">
    <name type="scientific">Sulfurimonas gotlandica (strain DSM 19862 / JCM 16533 / GD1)</name>
    <dbReference type="NCBI Taxonomy" id="929558"/>
    <lineage>
        <taxon>Bacteria</taxon>
        <taxon>Pseudomonadati</taxon>
        <taxon>Campylobacterota</taxon>
        <taxon>Epsilonproteobacteria</taxon>
        <taxon>Campylobacterales</taxon>
        <taxon>Sulfurimonadaceae</taxon>
        <taxon>Sulfurimonas</taxon>
    </lineage>
</organism>
<dbReference type="Proteomes" id="UP000006431">
    <property type="component" value="Unassembled WGS sequence"/>
</dbReference>
<dbReference type="PATRIC" id="fig|929558.9.peg.1070"/>
<dbReference type="AlphaFoldDB" id="B6BKZ9"/>
<evidence type="ECO:0000313" key="1">
    <source>
        <dbReference type="EMBL" id="EHP28731.1"/>
    </source>
</evidence>
<keyword evidence="2" id="KW-1185">Reference proteome</keyword>
<reference evidence="1 2" key="1">
    <citation type="journal article" date="2012" name="Proc. Natl. Acad. Sci. U.S.A.">
        <title>Genome and physiology of a model Epsilonproteobacterium responsible for sulfide detoxification in marine oxygen depletion zones.</title>
        <authorList>
            <person name="Grote J."/>
            <person name="Schott T."/>
            <person name="Bruckner C.G."/>
            <person name="Glockner F.O."/>
            <person name="Jost G."/>
            <person name="Teeling H."/>
            <person name="Labrenz M."/>
            <person name="Jurgens K."/>
        </authorList>
    </citation>
    <scope>NUCLEOTIDE SEQUENCE [LARGE SCALE GENOMIC DNA]</scope>
    <source>
        <strain evidence="1 2">GD1</strain>
    </source>
</reference>
<dbReference type="HOGENOM" id="CLU_3349471_0_0_7"/>
<sequence length="37" mass="4579">MEKQTHTYSQGHLKKLLKDFNLSELKLRFFLNNKYHK</sequence>